<protein>
    <recommendedName>
        <fullName evidence="3">Outer membrane protein beta-barrel domain-containing protein</fullName>
    </recommendedName>
</protein>
<accession>A0A5E6MBD9</accession>
<evidence type="ECO:0008006" key="3">
    <source>
        <dbReference type="Google" id="ProtNLM"/>
    </source>
</evidence>
<dbReference type="OrthoDB" id="190011at2"/>
<dbReference type="EMBL" id="CABFUZ020000117">
    <property type="protein sequence ID" value="VVM06518.1"/>
    <property type="molecule type" value="Genomic_DNA"/>
</dbReference>
<dbReference type="AlphaFoldDB" id="A0A5E6MBD9"/>
<name>A0A5E6MBD9_9BACT</name>
<proteinExistence type="predicted"/>
<sequence length="247" mass="26432">MRTEHRFRAVRKGGRFSAFLVAAFLIAGQPDSFGWSGEGGEGVILTQGATARAPQGDQGDSWFVAGFVGPQWNRFPSGFLPSSGEPVHSEEGPTVILSPTGGYYWYDPRRTGHFSFTLELTGAYNTGRISTQIGNRGQANGVNGGFTVIFGTVGYRMGAWEPIVGFGAGAGFLTSESQSESSSVAVVPVLLVDVGMRYHINARWSFRFESFFGWTGSVSYSYPSGDVVAGHMLSNNVVIGLGYALGR</sequence>
<gene>
    <name evidence="1" type="ORF">MAMC_01113</name>
</gene>
<dbReference type="Proteomes" id="UP000381693">
    <property type="component" value="Unassembled WGS sequence"/>
</dbReference>
<reference evidence="1" key="1">
    <citation type="submission" date="2019-09" db="EMBL/GenBank/DDBJ databases">
        <authorList>
            <person name="Cremers G."/>
        </authorList>
    </citation>
    <scope>NUCLEOTIDE SEQUENCE [LARGE SCALE GENOMIC DNA]</scope>
    <source>
        <strain evidence="1">3B</strain>
    </source>
</reference>
<dbReference type="RefSeq" id="WP_142525149.1">
    <property type="nucleotide sequence ID" value="NZ_CABFUZ020000117.1"/>
</dbReference>
<comment type="caution">
    <text evidence="1">The sequence shown here is derived from an EMBL/GenBank/DDBJ whole genome shotgun (WGS) entry which is preliminary data.</text>
</comment>
<organism evidence="1 2">
    <name type="scientific">Methylacidimicrobium cyclopophantes</name>
    <dbReference type="NCBI Taxonomy" id="1041766"/>
    <lineage>
        <taxon>Bacteria</taxon>
        <taxon>Pseudomonadati</taxon>
        <taxon>Verrucomicrobiota</taxon>
        <taxon>Methylacidimicrobium</taxon>
    </lineage>
</organism>
<evidence type="ECO:0000313" key="1">
    <source>
        <dbReference type="EMBL" id="VVM06518.1"/>
    </source>
</evidence>
<keyword evidence="2" id="KW-1185">Reference proteome</keyword>
<evidence type="ECO:0000313" key="2">
    <source>
        <dbReference type="Proteomes" id="UP000381693"/>
    </source>
</evidence>